<protein>
    <submittedName>
        <fullName evidence="3">Uncharacterized protein</fullName>
    </submittedName>
</protein>
<dbReference type="EMBL" id="CAJVRM010000033">
    <property type="protein sequence ID" value="CAG8972063.1"/>
    <property type="molecule type" value="Genomic_DNA"/>
</dbReference>
<evidence type="ECO:0000256" key="2">
    <source>
        <dbReference type="SAM" id="MobiDB-lite"/>
    </source>
</evidence>
<gene>
    <name evidence="3" type="ORF">HYALB_00004929</name>
</gene>
<name>A0A9N9LE37_9HELO</name>
<proteinExistence type="predicted"/>
<reference evidence="3" key="1">
    <citation type="submission" date="2021-07" db="EMBL/GenBank/DDBJ databases">
        <authorList>
            <person name="Durling M."/>
        </authorList>
    </citation>
    <scope>NUCLEOTIDE SEQUENCE</scope>
</reference>
<keyword evidence="1" id="KW-0175">Coiled coil</keyword>
<evidence type="ECO:0000313" key="4">
    <source>
        <dbReference type="Proteomes" id="UP000701801"/>
    </source>
</evidence>
<evidence type="ECO:0000256" key="1">
    <source>
        <dbReference type="SAM" id="Coils"/>
    </source>
</evidence>
<dbReference type="AlphaFoldDB" id="A0A9N9LE37"/>
<feature type="region of interest" description="Disordered" evidence="2">
    <location>
        <begin position="103"/>
        <end position="133"/>
    </location>
</feature>
<organism evidence="3 4">
    <name type="scientific">Hymenoscyphus albidus</name>
    <dbReference type="NCBI Taxonomy" id="595503"/>
    <lineage>
        <taxon>Eukaryota</taxon>
        <taxon>Fungi</taxon>
        <taxon>Dikarya</taxon>
        <taxon>Ascomycota</taxon>
        <taxon>Pezizomycotina</taxon>
        <taxon>Leotiomycetes</taxon>
        <taxon>Helotiales</taxon>
        <taxon>Helotiaceae</taxon>
        <taxon>Hymenoscyphus</taxon>
    </lineage>
</organism>
<dbReference type="OrthoDB" id="5393537at2759"/>
<evidence type="ECO:0000313" key="3">
    <source>
        <dbReference type="EMBL" id="CAG8972063.1"/>
    </source>
</evidence>
<feature type="coiled-coil region" evidence="1">
    <location>
        <begin position="141"/>
        <end position="182"/>
    </location>
</feature>
<keyword evidence="4" id="KW-1185">Reference proteome</keyword>
<comment type="caution">
    <text evidence="3">The sequence shown here is derived from an EMBL/GenBank/DDBJ whole genome shotgun (WGS) entry which is preliminary data.</text>
</comment>
<dbReference type="Proteomes" id="UP000701801">
    <property type="component" value="Unassembled WGS sequence"/>
</dbReference>
<accession>A0A9N9LE37</accession>
<sequence>MGGNSNQESYRIGEGVGELSQDTSKLNDFQAIVKESEVSLKEHIEETAGVHTHFIIQTLLARLAGTKPHAPQKENSTTQVIVVSDSSISIKKEADRNEEVMADELAGNGHPDEPKPLARQSRKRKHENESEVEIQHWKSQLAIMEKKYVEEKSKSKNFQNEIRGLEQKITKLRGQVTKYKALLTKSDGDAFEEVKNSKIVQDYASLRDQIQRIVDKHFRLDPAFEPQLPERGPKMFEDFYRLYKNKNINAEGLRKRFRGLIFKYLHKNIFTKPLFGLDSADNFSISLALLESKCRDSKKGNARIDFVVQLSDCVIIGQISEIIEWRIKTMKCISMLEETDIHSYNFANSAFHFLLPFITSHHDDAGLERLMDLLVGLFEDAHNFALLLRRSKHSYKVEIQHPNSPFDKSEAVIHQVETHLRNGSQQRELVGYLIFGALAKFPEDNPNHRILLEKAYLVSRIS</sequence>
<feature type="region of interest" description="Disordered" evidence="2">
    <location>
        <begin position="1"/>
        <end position="20"/>
    </location>
</feature>